<evidence type="ECO:0000313" key="2">
    <source>
        <dbReference type="Proteomes" id="UP000708208"/>
    </source>
</evidence>
<comment type="caution">
    <text evidence="1">The sequence shown here is derived from an EMBL/GenBank/DDBJ whole genome shotgun (WGS) entry which is preliminary data.</text>
</comment>
<reference evidence="1" key="1">
    <citation type="submission" date="2021-06" db="EMBL/GenBank/DDBJ databases">
        <authorList>
            <person name="Hodson N. C."/>
            <person name="Mongue J. A."/>
            <person name="Jaron S. K."/>
        </authorList>
    </citation>
    <scope>NUCLEOTIDE SEQUENCE</scope>
</reference>
<organism evidence="1 2">
    <name type="scientific">Allacma fusca</name>
    <dbReference type="NCBI Taxonomy" id="39272"/>
    <lineage>
        <taxon>Eukaryota</taxon>
        <taxon>Metazoa</taxon>
        <taxon>Ecdysozoa</taxon>
        <taxon>Arthropoda</taxon>
        <taxon>Hexapoda</taxon>
        <taxon>Collembola</taxon>
        <taxon>Symphypleona</taxon>
        <taxon>Sminthuridae</taxon>
        <taxon>Allacma</taxon>
    </lineage>
</organism>
<dbReference type="Pfam" id="PF00106">
    <property type="entry name" value="adh_short"/>
    <property type="match status" value="1"/>
</dbReference>
<feature type="non-terminal residue" evidence="1">
    <location>
        <position position="1"/>
    </location>
</feature>
<gene>
    <name evidence="1" type="ORF">AFUS01_LOCUS40012</name>
</gene>
<dbReference type="InterPro" id="IPR002347">
    <property type="entry name" value="SDR_fam"/>
</dbReference>
<dbReference type="EMBL" id="CAJVCH010554664">
    <property type="protein sequence ID" value="CAG7830190.1"/>
    <property type="molecule type" value="Genomic_DNA"/>
</dbReference>
<accession>A0A8J2PNF8</accession>
<keyword evidence="2" id="KW-1185">Reference proteome</keyword>
<dbReference type="Proteomes" id="UP000708208">
    <property type="component" value="Unassembled WGS sequence"/>
</dbReference>
<evidence type="ECO:0000313" key="1">
    <source>
        <dbReference type="EMBL" id="CAG7830190.1"/>
    </source>
</evidence>
<protein>
    <recommendedName>
        <fullName evidence="3">SDR family NAD(P)-dependent oxidoreductase</fullName>
    </recommendedName>
</protein>
<evidence type="ECO:0008006" key="3">
    <source>
        <dbReference type="Google" id="ProtNLM"/>
    </source>
</evidence>
<sequence length="44" mass="4488">MALTATFAGKRVLVTGGAMGIGRAVVDRLAKDNAIVTALDVNET</sequence>
<proteinExistence type="predicted"/>
<dbReference type="AlphaFoldDB" id="A0A8J2PNF8"/>
<name>A0A8J2PNF8_9HEXA</name>
<dbReference type="OrthoDB" id="1393670at2759"/>